<gene>
    <name evidence="2" type="ORF">SAMN03097708_02775</name>
</gene>
<dbReference type="InterPro" id="IPR011330">
    <property type="entry name" value="Glyco_hydro/deAcase_b/a-brl"/>
</dbReference>
<dbReference type="Pfam" id="PF04748">
    <property type="entry name" value="Polysacc_deac_2"/>
    <property type="match status" value="1"/>
</dbReference>
<dbReference type="InterPro" id="IPR006837">
    <property type="entry name" value="Divergent_DAC"/>
</dbReference>
<dbReference type="EMBL" id="FMWD01000009">
    <property type="protein sequence ID" value="SCZ65061.1"/>
    <property type="molecule type" value="Genomic_DNA"/>
</dbReference>
<keyword evidence="3" id="KW-1185">Reference proteome</keyword>
<evidence type="ECO:0000313" key="2">
    <source>
        <dbReference type="EMBL" id="SCZ65061.1"/>
    </source>
</evidence>
<organism evidence="2 3">
    <name type="scientific">Thiohalomonas denitrificans</name>
    <dbReference type="NCBI Taxonomy" id="415747"/>
    <lineage>
        <taxon>Bacteria</taxon>
        <taxon>Pseudomonadati</taxon>
        <taxon>Pseudomonadota</taxon>
        <taxon>Gammaproteobacteria</taxon>
        <taxon>Thiohalomonadales</taxon>
        <taxon>Thiohalomonadaceae</taxon>
        <taxon>Thiohalomonas</taxon>
    </lineage>
</organism>
<protein>
    <recommendedName>
        <fullName evidence="4">Divergent polysaccharide deacetylase</fullName>
    </recommendedName>
</protein>
<feature type="signal peptide" evidence="1">
    <location>
        <begin position="1"/>
        <end position="21"/>
    </location>
</feature>
<dbReference type="CDD" id="cd10936">
    <property type="entry name" value="CE4_DAC2"/>
    <property type="match status" value="1"/>
</dbReference>
<evidence type="ECO:0008006" key="4">
    <source>
        <dbReference type="Google" id="ProtNLM"/>
    </source>
</evidence>
<evidence type="ECO:0000256" key="1">
    <source>
        <dbReference type="SAM" id="SignalP"/>
    </source>
</evidence>
<dbReference type="GO" id="GO:0005975">
    <property type="term" value="P:carbohydrate metabolic process"/>
    <property type="evidence" value="ECO:0007669"/>
    <property type="project" value="InterPro"/>
</dbReference>
<dbReference type="Proteomes" id="UP000199648">
    <property type="component" value="Unassembled WGS sequence"/>
</dbReference>
<proteinExistence type="predicted"/>
<dbReference type="Gene3D" id="3.20.20.370">
    <property type="entry name" value="Glycoside hydrolase/deacetylase"/>
    <property type="match status" value="1"/>
</dbReference>
<dbReference type="SUPFAM" id="SSF88713">
    <property type="entry name" value="Glycoside hydrolase/deacetylase"/>
    <property type="match status" value="1"/>
</dbReference>
<feature type="chain" id="PRO_5011734995" description="Divergent polysaccharide deacetylase" evidence="1">
    <location>
        <begin position="22"/>
        <end position="268"/>
    </location>
</feature>
<dbReference type="RefSeq" id="WP_245688341.1">
    <property type="nucleotide sequence ID" value="NZ_FMWD01000009.1"/>
</dbReference>
<dbReference type="PANTHER" id="PTHR30105:SF2">
    <property type="entry name" value="DIVERGENT POLYSACCHARIDE DEACETYLASE SUPERFAMILY"/>
    <property type="match status" value="1"/>
</dbReference>
<dbReference type="PANTHER" id="PTHR30105">
    <property type="entry name" value="UNCHARACTERIZED YIBQ-RELATED"/>
    <property type="match status" value="1"/>
</dbReference>
<accession>A0A1G5QUZ2</accession>
<evidence type="ECO:0000313" key="3">
    <source>
        <dbReference type="Proteomes" id="UP000199648"/>
    </source>
</evidence>
<keyword evidence="1" id="KW-0732">Signal</keyword>
<dbReference type="AlphaFoldDB" id="A0A1G5QUZ2"/>
<reference evidence="2 3" key="1">
    <citation type="submission" date="2016-10" db="EMBL/GenBank/DDBJ databases">
        <authorList>
            <person name="de Groot N.N."/>
        </authorList>
    </citation>
    <scope>NUCLEOTIDE SEQUENCE [LARGE SCALE GENOMIC DNA]</scope>
    <source>
        <strain evidence="2 3">HLD2</strain>
    </source>
</reference>
<dbReference type="STRING" id="415747.SAMN03097708_02775"/>
<sequence length="268" mass="29592">MLFRTLMAALLGAAISFSASADDAPRIAIIIDDLGDRLPEGRRVIRLPGALTFALLPHTPHSRSLARLAHSLGKEVMLHLPMDSMNRDPLGPGGLTLDMTHQTFRRTLLDGLKSVPHVRGVNNHMGSLLTRHPGHMGWLMAELAATGDLYFVDSRTDRRSVAVPIAEEYGLSVTHRDVFLDNVRDHDAIARQFRKAIAIAGKTGAAIAIGHPYPETIEALQKLLPQLEAEGIRLVPVSELIHRRNERSIEQWQASLYRSQRAAKNSKP</sequence>
<name>A0A1G5QUZ2_9GAMM</name>